<evidence type="ECO:0000259" key="1">
    <source>
        <dbReference type="PROSITE" id="PS50004"/>
    </source>
</evidence>
<gene>
    <name evidence="2" type="primary">ITCH_0</name>
    <name evidence="2" type="ORF">EYF80_037215</name>
</gene>
<keyword evidence="3" id="KW-1185">Reference proteome</keyword>
<dbReference type="AlphaFoldDB" id="A0A4Z2GHA2"/>
<evidence type="ECO:0000313" key="2">
    <source>
        <dbReference type="EMBL" id="TNN52571.1"/>
    </source>
</evidence>
<organism evidence="2 3">
    <name type="scientific">Liparis tanakae</name>
    <name type="common">Tanaka's snailfish</name>
    <dbReference type="NCBI Taxonomy" id="230148"/>
    <lineage>
        <taxon>Eukaryota</taxon>
        <taxon>Metazoa</taxon>
        <taxon>Chordata</taxon>
        <taxon>Craniata</taxon>
        <taxon>Vertebrata</taxon>
        <taxon>Euteleostomi</taxon>
        <taxon>Actinopterygii</taxon>
        <taxon>Neopterygii</taxon>
        <taxon>Teleostei</taxon>
        <taxon>Neoteleostei</taxon>
        <taxon>Acanthomorphata</taxon>
        <taxon>Eupercaria</taxon>
        <taxon>Perciformes</taxon>
        <taxon>Cottioidei</taxon>
        <taxon>Cottales</taxon>
        <taxon>Liparidae</taxon>
        <taxon>Liparis</taxon>
    </lineage>
</organism>
<feature type="domain" description="C2" evidence="1">
    <location>
        <begin position="6"/>
        <end position="129"/>
    </location>
</feature>
<dbReference type="InterPro" id="IPR035892">
    <property type="entry name" value="C2_domain_sf"/>
</dbReference>
<dbReference type="Proteomes" id="UP000314294">
    <property type="component" value="Unassembled WGS sequence"/>
</dbReference>
<proteinExistence type="predicted"/>
<dbReference type="Pfam" id="PF00168">
    <property type="entry name" value="C2"/>
    <property type="match status" value="1"/>
</dbReference>
<dbReference type="PROSITE" id="PS50004">
    <property type="entry name" value="C2"/>
    <property type="match status" value="1"/>
</dbReference>
<protein>
    <submittedName>
        <fullName evidence="2">E3 ubiquitin-protein ligase Itchy</fullName>
    </submittedName>
</protein>
<dbReference type="OrthoDB" id="8891627at2759"/>
<reference evidence="2 3" key="1">
    <citation type="submission" date="2019-03" db="EMBL/GenBank/DDBJ databases">
        <title>First draft genome of Liparis tanakae, snailfish: a comprehensive survey of snailfish specific genes.</title>
        <authorList>
            <person name="Kim W."/>
            <person name="Song I."/>
            <person name="Jeong J.-H."/>
            <person name="Kim D."/>
            <person name="Kim S."/>
            <person name="Ryu S."/>
            <person name="Song J.Y."/>
            <person name="Lee S.K."/>
        </authorList>
    </citation>
    <scope>NUCLEOTIDE SEQUENCE [LARGE SCALE GENOMIC DNA]</scope>
    <source>
        <tissue evidence="2">Muscle</tissue>
    </source>
</reference>
<evidence type="ECO:0000313" key="3">
    <source>
        <dbReference type="Proteomes" id="UP000314294"/>
    </source>
</evidence>
<dbReference type="SUPFAM" id="SSF49562">
    <property type="entry name" value="C2 domain (Calcium/lipid-binding domain, CaLB)"/>
    <property type="match status" value="1"/>
</dbReference>
<dbReference type="CDD" id="cd04021">
    <property type="entry name" value="C2_E3_ubiquitin_ligase"/>
    <property type="match status" value="1"/>
</dbReference>
<sequence length="273" mass="30218">MRTEQPSPQPYVMASGVTKTGTSNGYPMKAQLQIIVLSAKLKGNRKNWFGPSPYVEVTVDGQSKKTEKCTNTHSPKWKQPITVIVTPFSKLVFRVWSYQTLKSDVLLGMATLDVSDTLKSNDFKISEVVQILQLCADRDQSDVVGDLSVCLDGMTVDSEAFATAEADHHSEFPACHKLDLKSLLDICIKWEFPDQRGSGRKAEESRQLPSGGWRGAQVLSQWPEVSEQLGVSLGVIKASPTSQALQTSTPNPAQTRLFASVFQQRLCTSRRQR</sequence>
<dbReference type="SMART" id="SM00239">
    <property type="entry name" value="C2"/>
    <property type="match status" value="1"/>
</dbReference>
<dbReference type="FunFam" id="2.60.40.150:FF:000092">
    <property type="entry name" value="E3 ubiquitin-protein ligase"/>
    <property type="match status" value="1"/>
</dbReference>
<comment type="caution">
    <text evidence="2">The sequence shown here is derived from an EMBL/GenBank/DDBJ whole genome shotgun (WGS) entry which is preliminary data.</text>
</comment>
<accession>A0A4Z2GHA2</accession>
<dbReference type="Gene3D" id="2.60.40.150">
    <property type="entry name" value="C2 domain"/>
    <property type="match status" value="1"/>
</dbReference>
<dbReference type="EMBL" id="SRLO01000542">
    <property type="protein sequence ID" value="TNN52571.1"/>
    <property type="molecule type" value="Genomic_DNA"/>
</dbReference>
<name>A0A4Z2GHA2_9TELE</name>
<dbReference type="InterPro" id="IPR000008">
    <property type="entry name" value="C2_dom"/>
</dbReference>